<dbReference type="Proteomes" id="UP001281147">
    <property type="component" value="Unassembled WGS sequence"/>
</dbReference>
<keyword evidence="2" id="KW-1185">Reference proteome</keyword>
<dbReference type="EMBL" id="JAUTXU010000065">
    <property type="protein sequence ID" value="KAK3713081.1"/>
    <property type="molecule type" value="Genomic_DNA"/>
</dbReference>
<organism evidence="1 2">
    <name type="scientific">Vermiconidia calcicola</name>
    <dbReference type="NCBI Taxonomy" id="1690605"/>
    <lineage>
        <taxon>Eukaryota</taxon>
        <taxon>Fungi</taxon>
        <taxon>Dikarya</taxon>
        <taxon>Ascomycota</taxon>
        <taxon>Pezizomycotina</taxon>
        <taxon>Dothideomycetes</taxon>
        <taxon>Dothideomycetidae</taxon>
        <taxon>Mycosphaerellales</taxon>
        <taxon>Extremaceae</taxon>
        <taxon>Vermiconidia</taxon>
    </lineage>
</organism>
<sequence>MDTTDSTTSELPAIDHWKLDLWRKISKNAESQDAFPSGHFDDAGCIKAYLRPYHELYNWFKAALTNPSRFDNLEPRWQHRGDGKWELLFDDFEDWLHVQAMNDAQAVVQKKAKTKKLRKGGMVVVGLDPQNHELPGTPADDVIEEDIDFIEDIETIPKHEDLPKEIIDSKNERSCVSM</sequence>
<name>A0ACC3N9Z8_9PEZI</name>
<evidence type="ECO:0000313" key="2">
    <source>
        <dbReference type="Proteomes" id="UP001281147"/>
    </source>
</evidence>
<gene>
    <name evidence="1" type="ORF">LTR37_008766</name>
</gene>
<comment type="caution">
    <text evidence="1">The sequence shown here is derived from an EMBL/GenBank/DDBJ whole genome shotgun (WGS) entry which is preliminary data.</text>
</comment>
<evidence type="ECO:0000313" key="1">
    <source>
        <dbReference type="EMBL" id="KAK3713081.1"/>
    </source>
</evidence>
<accession>A0ACC3N9Z8</accession>
<reference evidence="1" key="1">
    <citation type="submission" date="2023-07" db="EMBL/GenBank/DDBJ databases">
        <title>Black Yeasts Isolated from many extreme environments.</title>
        <authorList>
            <person name="Coleine C."/>
            <person name="Stajich J.E."/>
            <person name="Selbmann L."/>
        </authorList>
    </citation>
    <scope>NUCLEOTIDE SEQUENCE</scope>
    <source>
        <strain evidence="1">CCFEE 5714</strain>
    </source>
</reference>
<proteinExistence type="predicted"/>
<protein>
    <submittedName>
        <fullName evidence="1">Uncharacterized protein</fullName>
    </submittedName>
</protein>